<keyword evidence="1 4" id="KW-0349">Heme</keyword>
<dbReference type="GO" id="GO:0004497">
    <property type="term" value="F:monooxygenase activity"/>
    <property type="evidence" value="ECO:0007669"/>
    <property type="project" value="InterPro"/>
</dbReference>
<dbReference type="Pfam" id="PF00067">
    <property type="entry name" value="p450"/>
    <property type="match status" value="1"/>
</dbReference>
<keyword evidence="2 4" id="KW-0479">Metal-binding</keyword>
<keyword evidence="7" id="KW-1185">Reference proteome</keyword>
<dbReference type="AlphaFoldDB" id="A0AAV9GHQ1"/>
<dbReference type="PANTHER" id="PTHR24305:SF168">
    <property type="entry name" value="P450, PUTATIVE (EUROFUNG)-RELATED"/>
    <property type="match status" value="1"/>
</dbReference>
<sequence length="515" mass="57023">MGVLQLTKDTLFTNWSTAAAVLASVLALLWLVREIYIWHIHLRHIPGPFSNSITCYYSLFTWGLSGRLNAWTTSQNEKYGRVIRIGPNHILTDDPPTLRRLGTSRSPYLKASWYQDITRLVKDVDSTLSLSGSPHANTLHHDRHALLAPTYAGRDNTSPCLEDVLDAQVSSLISYLDRKASQKQTVDFSNVAQYFALDAISAILWGEPFGFLRDDEDIGCYVQTMRDFLPIRSALSSLPVLPWLRPVLSRMLPGEGDEVGLGRLMGAARGAMEAREGRKEKGGGDMMQGLMERGLKGEELFSELVMAIVAGSDNTASALRMTLALLLTSPTAYHALSSEITLAIATAKISSPIRDAEAKSLPYLQAVIRETLRLYPLPAEFYKQVSAPEGDTICGVHLPAGTWLGCNMHSAMRRRDIWGEDGDLFRPERWIEAAEADEGDGGERFRGMCGMVDLTFGSGRFQCLGKALGWMELNKVVVEMLRCFDFAAVDPARPVEVGGYLMYLITGQVVRVTRK</sequence>
<dbReference type="InterPro" id="IPR050121">
    <property type="entry name" value="Cytochrome_P450_monoxygenase"/>
</dbReference>
<comment type="caution">
    <text evidence="6">The sequence shown here is derived from an EMBL/GenBank/DDBJ whole genome shotgun (WGS) entry which is preliminary data.</text>
</comment>
<dbReference type="GO" id="GO:0016705">
    <property type="term" value="F:oxidoreductase activity, acting on paired donors, with incorporation or reduction of molecular oxygen"/>
    <property type="evidence" value="ECO:0007669"/>
    <property type="project" value="InterPro"/>
</dbReference>
<dbReference type="GO" id="GO:0020037">
    <property type="term" value="F:heme binding"/>
    <property type="evidence" value="ECO:0007669"/>
    <property type="project" value="InterPro"/>
</dbReference>
<keyword evidence="5" id="KW-0472">Membrane</keyword>
<accession>A0AAV9GHQ1</accession>
<reference evidence="6" key="1">
    <citation type="journal article" date="2023" name="Mol. Phylogenet. Evol.">
        <title>Genome-scale phylogeny and comparative genomics of the fungal order Sordariales.</title>
        <authorList>
            <person name="Hensen N."/>
            <person name="Bonometti L."/>
            <person name="Westerberg I."/>
            <person name="Brannstrom I.O."/>
            <person name="Guillou S."/>
            <person name="Cros-Aarteil S."/>
            <person name="Calhoun S."/>
            <person name="Haridas S."/>
            <person name="Kuo A."/>
            <person name="Mondo S."/>
            <person name="Pangilinan J."/>
            <person name="Riley R."/>
            <person name="LaButti K."/>
            <person name="Andreopoulos B."/>
            <person name="Lipzen A."/>
            <person name="Chen C."/>
            <person name="Yan M."/>
            <person name="Daum C."/>
            <person name="Ng V."/>
            <person name="Clum A."/>
            <person name="Steindorff A."/>
            <person name="Ohm R.A."/>
            <person name="Martin F."/>
            <person name="Silar P."/>
            <person name="Natvig D.O."/>
            <person name="Lalanne C."/>
            <person name="Gautier V."/>
            <person name="Ament-Velasquez S.L."/>
            <person name="Kruys A."/>
            <person name="Hutchinson M.I."/>
            <person name="Powell A.J."/>
            <person name="Barry K."/>
            <person name="Miller A.N."/>
            <person name="Grigoriev I.V."/>
            <person name="Debuchy R."/>
            <person name="Gladieux P."/>
            <person name="Hiltunen Thoren M."/>
            <person name="Johannesson H."/>
        </authorList>
    </citation>
    <scope>NUCLEOTIDE SEQUENCE</scope>
    <source>
        <strain evidence="6">PSN243</strain>
    </source>
</reference>
<protein>
    <submittedName>
        <fullName evidence="6">Cytochrome p450</fullName>
    </submittedName>
</protein>
<organism evidence="6 7">
    <name type="scientific">Podospora aff. communis PSN243</name>
    <dbReference type="NCBI Taxonomy" id="3040156"/>
    <lineage>
        <taxon>Eukaryota</taxon>
        <taxon>Fungi</taxon>
        <taxon>Dikarya</taxon>
        <taxon>Ascomycota</taxon>
        <taxon>Pezizomycotina</taxon>
        <taxon>Sordariomycetes</taxon>
        <taxon>Sordariomycetidae</taxon>
        <taxon>Sordariales</taxon>
        <taxon>Podosporaceae</taxon>
        <taxon>Podospora</taxon>
    </lineage>
</organism>
<proteinExistence type="predicted"/>
<feature type="binding site" description="axial binding residue" evidence="4">
    <location>
        <position position="463"/>
    </location>
    <ligand>
        <name>heme</name>
        <dbReference type="ChEBI" id="CHEBI:30413"/>
    </ligand>
    <ligandPart>
        <name>Fe</name>
        <dbReference type="ChEBI" id="CHEBI:18248"/>
    </ligandPart>
</feature>
<name>A0AAV9GHQ1_9PEZI</name>
<evidence type="ECO:0000256" key="4">
    <source>
        <dbReference type="PIRSR" id="PIRSR602401-1"/>
    </source>
</evidence>
<dbReference type="InterPro" id="IPR002401">
    <property type="entry name" value="Cyt_P450_E_grp-I"/>
</dbReference>
<comment type="cofactor">
    <cofactor evidence="4">
        <name>heme</name>
        <dbReference type="ChEBI" id="CHEBI:30413"/>
    </cofactor>
</comment>
<dbReference type="EMBL" id="MU865951">
    <property type="protein sequence ID" value="KAK4447256.1"/>
    <property type="molecule type" value="Genomic_DNA"/>
</dbReference>
<keyword evidence="5" id="KW-1133">Transmembrane helix</keyword>
<reference evidence="6" key="2">
    <citation type="submission" date="2023-05" db="EMBL/GenBank/DDBJ databases">
        <authorList>
            <consortium name="Lawrence Berkeley National Laboratory"/>
            <person name="Steindorff A."/>
            <person name="Hensen N."/>
            <person name="Bonometti L."/>
            <person name="Westerberg I."/>
            <person name="Brannstrom I.O."/>
            <person name="Guillou S."/>
            <person name="Cros-Aarteil S."/>
            <person name="Calhoun S."/>
            <person name="Haridas S."/>
            <person name="Kuo A."/>
            <person name="Mondo S."/>
            <person name="Pangilinan J."/>
            <person name="Riley R."/>
            <person name="Labutti K."/>
            <person name="Andreopoulos B."/>
            <person name="Lipzen A."/>
            <person name="Chen C."/>
            <person name="Yanf M."/>
            <person name="Daum C."/>
            <person name="Ng V."/>
            <person name="Clum A."/>
            <person name="Ohm R."/>
            <person name="Martin F."/>
            <person name="Silar P."/>
            <person name="Natvig D."/>
            <person name="Lalanne C."/>
            <person name="Gautier V."/>
            <person name="Ament-Velasquez S.L."/>
            <person name="Kruys A."/>
            <person name="Hutchinson M.I."/>
            <person name="Powell A.J."/>
            <person name="Barry K."/>
            <person name="Miller A.N."/>
            <person name="Grigoriev I.V."/>
            <person name="Debuchy R."/>
            <person name="Gladieux P."/>
            <person name="Thoren M.H."/>
            <person name="Johannesson H."/>
        </authorList>
    </citation>
    <scope>NUCLEOTIDE SEQUENCE</scope>
    <source>
        <strain evidence="6">PSN243</strain>
    </source>
</reference>
<evidence type="ECO:0000313" key="6">
    <source>
        <dbReference type="EMBL" id="KAK4447256.1"/>
    </source>
</evidence>
<evidence type="ECO:0000313" key="7">
    <source>
        <dbReference type="Proteomes" id="UP001321760"/>
    </source>
</evidence>
<evidence type="ECO:0000256" key="5">
    <source>
        <dbReference type="SAM" id="Phobius"/>
    </source>
</evidence>
<keyword evidence="3 4" id="KW-0408">Iron</keyword>
<evidence type="ECO:0000256" key="1">
    <source>
        <dbReference type="ARBA" id="ARBA00022617"/>
    </source>
</evidence>
<dbReference type="GO" id="GO:0005506">
    <property type="term" value="F:iron ion binding"/>
    <property type="evidence" value="ECO:0007669"/>
    <property type="project" value="InterPro"/>
</dbReference>
<dbReference type="SUPFAM" id="SSF48264">
    <property type="entry name" value="Cytochrome P450"/>
    <property type="match status" value="1"/>
</dbReference>
<dbReference type="Gene3D" id="1.10.630.10">
    <property type="entry name" value="Cytochrome P450"/>
    <property type="match status" value="1"/>
</dbReference>
<dbReference type="PRINTS" id="PR00463">
    <property type="entry name" value="EP450I"/>
</dbReference>
<dbReference type="InterPro" id="IPR036396">
    <property type="entry name" value="Cyt_P450_sf"/>
</dbReference>
<feature type="transmembrane region" description="Helical" evidence="5">
    <location>
        <begin position="12"/>
        <end position="32"/>
    </location>
</feature>
<dbReference type="Proteomes" id="UP001321760">
    <property type="component" value="Unassembled WGS sequence"/>
</dbReference>
<evidence type="ECO:0000256" key="2">
    <source>
        <dbReference type="ARBA" id="ARBA00022723"/>
    </source>
</evidence>
<keyword evidence="5" id="KW-0812">Transmembrane</keyword>
<dbReference type="PRINTS" id="PR00385">
    <property type="entry name" value="P450"/>
</dbReference>
<evidence type="ECO:0000256" key="3">
    <source>
        <dbReference type="ARBA" id="ARBA00023004"/>
    </source>
</evidence>
<gene>
    <name evidence="6" type="ORF">QBC34DRAFT_486424</name>
</gene>
<dbReference type="PANTHER" id="PTHR24305">
    <property type="entry name" value="CYTOCHROME P450"/>
    <property type="match status" value="1"/>
</dbReference>
<dbReference type="InterPro" id="IPR001128">
    <property type="entry name" value="Cyt_P450"/>
</dbReference>